<evidence type="ECO:0008006" key="4">
    <source>
        <dbReference type="Google" id="ProtNLM"/>
    </source>
</evidence>
<reference evidence="2 3" key="1">
    <citation type="submission" date="2023-08" db="EMBL/GenBank/DDBJ databases">
        <title>Functional and genomic diversity of the sorghum phyllosphere microbiome.</title>
        <authorList>
            <person name="Shade A."/>
        </authorList>
    </citation>
    <scope>NUCLEOTIDE SEQUENCE [LARGE SCALE GENOMIC DNA]</scope>
    <source>
        <strain evidence="2 3">SORGH_AS_0335</strain>
    </source>
</reference>
<keyword evidence="3" id="KW-1185">Reference proteome</keyword>
<evidence type="ECO:0000313" key="3">
    <source>
        <dbReference type="Proteomes" id="UP001267710"/>
    </source>
</evidence>
<dbReference type="Proteomes" id="UP001267710">
    <property type="component" value="Unassembled WGS sequence"/>
</dbReference>
<proteinExistence type="predicted"/>
<organism evidence="2 3">
    <name type="scientific">Paracidovorax wautersii</name>
    <dbReference type="NCBI Taxonomy" id="1177982"/>
    <lineage>
        <taxon>Bacteria</taxon>
        <taxon>Pseudomonadati</taxon>
        <taxon>Pseudomonadota</taxon>
        <taxon>Betaproteobacteria</taxon>
        <taxon>Burkholderiales</taxon>
        <taxon>Comamonadaceae</taxon>
        <taxon>Paracidovorax</taxon>
    </lineage>
</organism>
<name>A0ABU1I5Y4_9BURK</name>
<evidence type="ECO:0000313" key="2">
    <source>
        <dbReference type="EMBL" id="MDR6212628.1"/>
    </source>
</evidence>
<dbReference type="Gene3D" id="1.10.10.10">
    <property type="entry name" value="Winged helix-like DNA-binding domain superfamily/Winged helix DNA-binding domain"/>
    <property type="match status" value="1"/>
</dbReference>
<accession>A0ABU1I5Y4</accession>
<comment type="caution">
    <text evidence="2">The sequence shown here is derived from an EMBL/GenBank/DDBJ whole genome shotgun (WGS) entry which is preliminary data.</text>
</comment>
<gene>
    <name evidence="2" type="ORF">QE399_000317</name>
</gene>
<dbReference type="SUPFAM" id="SSF46785">
    <property type="entry name" value="Winged helix' DNA-binding domain"/>
    <property type="match status" value="1"/>
</dbReference>
<feature type="region of interest" description="Disordered" evidence="1">
    <location>
        <begin position="30"/>
        <end position="60"/>
    </location>
</feature>
<dbReference type="InterPro" id="IPR036390">
    <property type="entry name" value="WH_DNA-bd_sf"/>
</dbReference>
<sequence length="124" mass="12512">MTEDGAASLHPLLQRPLAVALLQVLDEEARPRPAASTVGADGHGGEGASAAPPPPASVSLPRLAKRLGVGASAVLRELTLMGDAALGGIPGPGWVRVTQDDGRWLAALTPAGRALAEWLADSAD</sequence>
<protein>
    <recommendedName>
        <fullName evidence="4">FdhD protein</fullName>
    </recommendedName>
</protein>
<evidence type="ECO:0000256" key="1">
    <source>
        <dbReference type="SAM" id="MobiDB-lite"/>
    </source>
</evidence>
<dbReference type="InterPro" id="IPR036388">
    <property type="entry name" value="WH-like_DNA-bd_sf"/>
</dbReference>
<dbReference type="EMBL" id="JAVIZX010000001">
    <property type="protein sequence ID" value="MDR6212628.1"/>
    <property type="molecule type" value="Genomic_DNA"/>
</dbReference>
<dbReference type="RefSeq" id="WP_309825600.1">
    <property type="nucleotide sequence ID" value="NZ_JAVIZX010000001.1"/>
</dbReference>